<dbReference type="SUPFAM" id="SSF52540">
    <property type="entry name" value="P-loop containing nucleoside triphosphate hydrolases"/>
    <property type="match status" value="1"/>
</dbReference>
<sequence length="106" mass="11696">MDDSALNSSTGPIVKMIKLIDGEEIELGEGAVFALVGANNSGKTYFLKTLRAQLHGDTIQEVSADGGLIEGIKMQWATASAQMPEYLENLADHHFQRNERNYRLDE</sequence>
<evidence type="ECO:0000313" key="2">
    <source>
        <dbReference type="Proteomes" id="UP000001409"/>
    </source>
</evidence>
<accession>Q8FPP2</accession>
<dbReference type="AlphaFoldDB" id="Q8FPP2"/>
<proteinExistence type="predicted"/>
<name>Q8FPP2_COREF</name>
<dbReference type="EMBL" id="BA000035">
    <property type="protein sequence ID" value="BAC18258.1"/>
    <property type="molecule type" value="Genomic_DNA"/>
</dbReference>
<evidence type="ECO:0008006" key="3">
    <source>
        <dbReference type="Google" id="ProtNLM"/>
    </source>
</evidence>
<dbReference type="KEGG" id="cef:CE1448"/>
<reference evidence="1 2" key="1">
    <citation type="journal article" date="2003" name="Genome Res.">
        <title>Comparative complete genome sequence analysis of the amino acid replacements responsible for the thermostability of Corynebacterium efficiens.</title>
        <authorList>
            <person name="Nishio Y."/>
            <person name="Nakamura Y."/>
            <person name="Kawarabayasi Y."/>
            <person name="Usuda Y."/>
            <person name="Kimura E."/>
            <person name="Sugimoto S."/>
            <person name="Matsui K."/>
            <person name="Yamagishi A."/>
            <person name="Kikuchi H."/>
            <person name="Ikeo K."/>
            <person name="Gojobori T."/>
        </authorList>
    </citation>
    <scope>NUCLEOTIDE SEQUENCE [LARGE SCALE GENOMIC DNA]</scope>
    <source>
        <strain evidence="2">DSM 44549 / YS-314 / AJ 12310 / JCM 11189 / NBRC 100395</strain>
    </source>
</reference>
<dbReference type="Proteomes" id="UP000001409">
    <property type="component" value="Chromosome"/>
</dbReference>
<dbReference type="RefSeq" id="WP_011075449.1">
    <property type="nucleotide sequence ID" value="NC_004369.1"/>
</dbReference>
<protein>
    <recommendedName>
        <fullName evidence="3">ABC transporter domain-containing protein</fullName>
    </recommendedName>
</protein>
<dbReference type="HOGENOM" id="CLU_2218640_0_0_11"/>
<keyword evidence="2" id="KW-1185">Reference proteome</keyword>
<dbReference type="STRING" id="196164.gene:10741862"/>
<evidence type="ECO:0000313" key="1">
    <source>
        <dbReference type="EMBL" id="BAC18258.1"/>
    </source>
</evidence>
<organism evidence="1 2">
    <name type="scientific">Corynebacterium efficiens (strain DSM 44549 / YS-314 / AJ 12310 / JCM 11189 / NBRC 100395)</name>
    <dbReference type="NCBI Taxonomy" id="196164"/>
    <lineage>
        <taxon>Bacteria</taxon>
        <taxon>Bacillati</taxon>
        <taxon>Actinomycetota</taxon>
        <taxon>Actinomycetes</taxon>
        <taxon>Mycobacteriales</taxon>
        <taxon>Corynebacteriaceae</taxon>
        <taxon>Corynebacterium</taxon>
    </lineage>
</organism>
<dbReference type="InterPro" id="IPR027417">
    <property type="entry name" value="P-loop_NTPase"/>
</dbReference>